<evidence type="ECO:0000313" key="3">
    <source>
        <dbReference type="Proteomes" id="UP000530060"/>
    </source>
</evidence>
<gene>
    <name evidence="2" type="ORF">FLAT13_03135</name>
</gene>
<sequence length="126" mass="14625">MCHHSATKFVKVQYLWRSTLQVSIQANSAITILFWQVGNHINKDILENKRAEYAKQIVSTLSAQLKEQYGSNFELRNLRCMDAVCRTIYGFTNWRNTVTTIELVILHRVITHQKTRSPVILCKSSK</sequence>
<feature type="domain" description="YhcG N-terminal" evidence="1">
    <location>
        <begin position="18"/>
        <end position="101"/>
    </location>
</feature>
<dbReference type="EMBL" id="CAIJDP010000075">
    <property type="protein sequence ID" value="CAD0006117.1"/>
    <property type="molecule type" value="Genomic_DNA"/>
</dbReference>
<dbReference type="Proteomes" id="UP000530060">
    <property type="component" value="Unassembled WGS sequence"/>
</dbReference>
<evidence type="ECO:0000259" key="1">
    <source>
        <dbReference type="Pfam" id="PF17761"/>
    </source>
</evidence>
<dbReference type="AlphaFoldDB" id="A0A6V6Z2T5"/>
<evidence type="ECO:0000313" key="2">
    <source>
        <dbReference type="EMBL" id="CAD0006117.1"/>
    </source>
</evidence>
<accession>A0A6V6Z2T5</accession>
<keyword evidence="3" id="KW-1185">Reference proteome</keyword>
<dbReference type="InterPro" id="IPR041527">
    <property type="entry name" value="YhcG_N"/>
</dbReference>
<organism evidence="2 3">
    <name type="scientific">Flavobacterium salmonis</name>
    <dbReference type="NCBI Taxonomy" id="2654844"/>
    <lineage>
        <taxon>Bacteria</taxon>
        <taxon>Pseudomonadati</taxon>
        <taxon>Bacteroidota</taxon>
        <taxon>Flavobacteriia</taxon>
        <taxon>Flavobacteriales</taxon>
        <taxon>Flavobacteriaceae</taxon>
        <taxon>Flavobacterium</taxon>
    </lineage>
</organism>
<proteinExistence type="predicted"/>
<dbReference type="RefSeq" id="WP_379782270.1">
    <property type="nucleotide sequence ID" value="NZ_CAIJDP010000075.1"/>
</dbReference>
<protein>
    <recommendedName>
        <fullName evidence="1">YhcG N-terminal domain-containing protein</fullName>
    </recommendedName>
</protein>
<comment type="caution">
    <text evidence="2">The sequence shown here is derived from an EMBL/GenBank/DDBJ whole genome shotgun (WGS) entry which is preliminary data.</text>
</comment>
<reference evidence="2 3" key="1">
    <citation type="submission" date="2020-06" db="EMBL/GenBank/DDBJ databases">
        <authorList>
            <person name="Criscuolo A."/>
        </authorList>
    </citation>
    <scope>NUCLEOTIDE SEQUENCE [LARGE SCALE GENOMIC DNA]</scope>
    <source>
        <strain evidence="3">CIP 111411</strain>
    </source>
</reference>
<name>A0A6V6Z2T5_9FLAO</name>
<dbReference type="Pfam" id="PF17761">
    <property type="entry name" value="DUF1016_N"/>
    <property type="match status" value="1"/>
</dbReference>